<keyword evidence="2" id="KW-1185">Reference proteome</keyword>
<sequence>MRSVGRVHPCVFFCAEGVGEESVMLLRALLIVAVWLPVIFCAGDREPQKEEDAYRVHYEPDNTTLSEQLLSSHKVPLRVRLASPIDVESLIWAIRLLDTKRGQCPRLGLWEMLRVAFEMISLEDIYGVERLETLQRLLSDAESSDGTDGAESWGQVELEFPEGGGVLRVHLGDIVLQHPPGWKQIVQVNMATASLRRMRGEKRRQMRDHTHKVWENHQRLRRLHQLDIQRARQRRTEVDRERLERLAMMKQGSEWRGNRTENLKRERPVILLLGTKKQDGPSSAHRTERCENIRHAIYTLQSQRVLPTERRMRYLREEEKKSCGNVFYSLADLARHEEHEMCHSRCSSYCEGVEALENWTRYTGSAVSVVQLHALYHNVLLSTTELDDKAVNYFSLLSEIVLDDVDRGVFSTCAELCIPSKKVVAEMKFFAGVLGILDDTPETNAGVNKLSAVWWDRVRNAYLHIWDASRAGSRRATAAFATMKEHGILAQQQRRVASVLLSTLLLEKHAYFWRQFMGVGAQSSGEAVPSSQRLLRFERFFAEENSWKLVNEPFLTRNRIKAFRSEIDEEDDTEPNGPSDEIPLSILQNLFLAQLHIAGNKGVPRDLKRAECLLLLLLRKLRYTCDAPHSEELDKTYFSEDGGNGACEEHLHKLYLLRRSGIPMGPCGLLNATSGSKLHPSLRLIRNSKKIHEVVHRILVLLAYVHLFNGLQYDMTAKYAFLALEVSATVFFSAMAEAPEDAMHNFVVGNISHNDKLVMLKKKHWPVKDLLMNALGRGDPLDSLFDFTRSGFLSSESLVLLAMSAFRGGETAQRYISFTTERFFGARSCVEKSGRATCRTQWTFFLLREASRLWADEAKIPGILDRSYPSPRLVDAFFLMASLLKGGKITVDDILEGELFNSPRYASGGSPPFQPSGSDTSESYRNRLLRFARRVSPFALPGRRDMVYAKNWHYFITRAAPPRKLRVLRAAVQSFLEEHDINPLLVVSDMHDYLDGTRWSWLQHLFGTLWDALLYPFAQTRAEAIEDQLMREVLPKKTLDAEPINITERLATSVMSSRQVREATIALQLVAAALVSGEPDGFTLILLEEMERGNGHLRSFAYFISEHVWGENLVNVWMEEHKAAQWHHEKPKTRGRGPVFAADSRIPFYYALPDSRLELFAQIALKHVKTRQQYAISGDCVSKHSNCTVFPEINQEIFRTMALCSGVLIETALRKGRSFVPRKPYEGMFFPVGSLRCLQGLLQYVQSTSISPFVGLSAKAAELLLLDLLVELAKAQAQYYDLSLDALGPTGRSGLDAADANQEDMTKHNRKYVVEPWRRFFYEGAEETPLPGIGEGAYYNKRLHRVTGTYYAARMLRWYAKAKLWLERFFGVT</sequence>
<protein>
    <submittedName>
        <fullName evidence="1">Uncharacterized protein</fullName>
    </submittedName>
</protein>
<dbReference type="Proteomes" id="UP000007350">
    <property type="component" value="Unassembled WGS sequence"/>
</dbReference>
<evidence type="ECO:0000313" key="1">
    <source>
        <dbReference type="EMBL" id="EKF27716.1"/>
    </source>
</evidence>
<name>K2MZB7_TRYCR</name>
<evidence type="ECO:0000313" key="2">
    <source>
        <dbReference type="Proteomes" id="UP000007350"/>
    </source>
</evidence>
<dbReference type="OrthoDB" id="242738at2759"/>
<gene>
    <name evidence="1" type="ORF">MOQ_008550</name>
</gene>
<proteinExistence type="predicted"/>
<reference evidence="1 2" key="1">
    <citation type="journal article" date="2012" name="BMC Genomics">
        <title>Comparative genomic analysis of human infective Trypanosoma cruzi lineages with the bat-restricted subspecies T. cruzi marinkellei.</title>
        <authorList>
            <person name="Franzen O."/>
            <person name="Talavera-Lopez C."/>
            <person name="Ochaya S."/>
            <person name="Butler C.E."/>
            <person name="Messenger L.A."/>
            <person name="Lewis M.D."/>
            <person name="Llewellyn M.S."/>
            <person name="Marinkelle C.J."/>
            <person name="Tyler K.M."/>
            <person name="Miles M.A."/>
            <person name="Andersson B."/>
        </authorList>
    </citation>
    <scope>NUCLEOTIDE SEQUENCE [LARGE SCALE GENOMIC DNA]</scope>
    <source>
        <strain evidence="1 2">B7</strain>
    </source>
</reference>
<accession>K2MZB7</accession>
<organism evidence="1 2">
    <name type="scientific">Trypanosoma cruzi marinkellei</name>
    <dbReference type="NCBI Taxonomy" id="85056"/>
    <lineage>
        <taxon>Eukaryota</taxon>
        <taxon>Discoba</taxon>
        <taxon>Euglenozoa</taxon>
        <taxon>Kinetoplastea</taxon>
        <taxon>Metakinetoplastina</taxon>
        <taxon>Trypanosomatida</taxon>
        <taxon>Trypanosomatidae</taxon>
        <taxon>Trypanosoma</taxon>
        <taxon>Schizotrypanum</taxon>
    </lineage>
</organism>
<dbReference type="EMBL" id="AHKC01017474">
    <property type="protein sequence ID" value="EKF27716.1"/>
    <property type="molecule type" value="Genomic_DNA"/>
</dbReference>
<comment type="caution">
    <text evidence="1">The sequence shown here is derived from an EMBL/GenBank/DDBJ whole genome shotgun (WGS) entry which is preliminary data.</text>
</comment>